<gene>
    <name evidence="1" type="ORF">QUF54_02520</name>
</gene>
<dbReference type="Proteomes" id="UP001171945">
    <property type="component" value="Unassembled WGS sequence"/>
</dbReference>
<comment type="caution">
    <text evidence="1">The sequence shown here is derived from an EMBL/GenBank/DDBJ whole genome shotgun (WGS) entry which is preliminary data.</text>
</comment>
<accession>A0ABT7VRA9</accession>
<evidence type="ECO:0000313" key="1">
    <source>
        <dbReference type="EMBL" id="MDM8562207.1"/>
    </source>
</evidence>
<reference evidence="1" key="1">
    <citation type="submission" date="2023-06" db="EMBL/GenBank/DDBJ databases">
        <title>Uncultivated large filamentous bacteria from sulfidic sediments reveal new species and different genomic features in energy metabolism and defense.</title>
        <authorList>
            <person name="Fonseca A."/>
        </authorList>
    </citation>
    <scope>NUCLEOTIDE SEQUENCE</scope>
    <source>
        <strain evidence="1">HSG4</strain>
    </source>
</reference>
<organism evidence="1 2">
    <name type="scientific">Candidatus Marithioploca araucensis</name>
    <dbReference type="NCBI Taxonomy" id="70273"/>
    <lineage>
        <taxon>Bacteria</taxon>
        <taxon>Pseudomonadati</taxon>
        <taxon>Pseudomonadota</taxon>
        <taxon>Gammaproteobacteria</taxon>
        <taxon>Thiotrichales</taxon>
        <taxon>Thiotrichaceae</taxon>
        <taxon>Candidatus Marithioploca</taxon>
    </lineage>
</organism>
<name>A0ABT7VRA9_9GAMM</name>
<dbReference type="EMBL" id="JAUCGM010000086">
    <property type="protein sequence ID" value="MDM8562207.1"/>
    <property type="molecule type" value="Genomic_DNA"/>
</dbReference>
<protein>
    <submittedName>
        <fullName evidence="1">Uncharacterized protein</fullName>
    </submittedName>
</protein>
<sequence length="134" mass="15216">MVLPLATLIETGNHIAQIKKSSGSQRYPLAQKLAELLIEAIDEKSPWAAFTEQYDLWEEETLKKLAKEWPPLAAQADAKKDKGGLSMGDVTIKWIAEYYADMGYHVKTLTGDQGLKSYEPVLKTQKPPRRRKYH</sequence>
<evidence type="ECO:0000313" key="2">
    <source>
        <dbReference type="Proteomes" id="UP001171945"/>
    </source>
</evidence>
<proteinExistence type="predicted"/>
<keyword evidence="2" id="KW-1185">Reference proteome</keyword>